<dbReference type="WBParaSite" id="HPLM_0000255201-mRNA-1">
    <property type="protein sequence ID" value="HPLM_0000255201-mRNA-1"/>
    <property type="gene ID" value="HPLM_0000255201"/>
</dbReference>
<evidence type="ECO:0000313" key="2">
    <source>
        <dbReference type="Proteomes" id="UP000268014"/>
    </source>
</evidence>
<reference evidence="1 2" key="2">
    <citation type="submission" date="2018-11" db="EMBL/GenBank/DDBJ databases">
        <authorList>
            <consortium name="Pathogen Informatics"/>
        </authorList>
    </citation>
    <scope>NUCLEOTIDE SEQUENCE [LARGE SCALE GENOMIC DNA]</scope>
    <source>
        <strain evidence="1 2">MHpl1</strain>
    </source>
</reference>
<dbReference type="EMBL" id="UZAF01005551">
    <property type="protein sequence ID" value="VDO15443.1"/>
    <property type="molecule type" value="Genomic_DNA"/>
</dbReference>
<dbReference type="OrthoDB" id="10259024at2759"/>
<evidence type="ECO:0000313" key="1">
    <source>
        <dbReference type="EMBL" id="VDO15443.1"/>
    </source>
</evidence>
<dbReference type="OMA" id="SFRDYMS"/>
<dbReference type="STRING" id="6290.A0A0N4VZ31"/>
<organism evidence="3">
    <name type="scientific">Haemonchus placei</name>
    <name type="common">Barber's pole worm</name>
    <dbReference type="NCBI Taxonomy" id="6290"/>
    <lineage>
        <taxon>Eukaryota</taxon>
        <taxon>Metazoa</taxon>
        <taxon>Ecdysozoa</taxon>
        <taxon>Nematoda</taxon>
        <taxon>Chromadorea</taxon>
        <taxon>Rhabditida</taxon>
        <taxon>Rhabditina</taxon>
        <taxon>Rhabditomorpha</taxon>
        <taxon>Strongyloidea</taxon>
        <taxon>Trichostrongylidae</taxon>
        <taxon>Haemonchus</taxon>
    </lineage>
</organism>
<protein>
    <submittedName>
        <fullName evidence="1 3">Uncharacterized protein</fullName>
    </submittedName>
</protein>
<proteinExistence type="predicted"/>
<sequence length="126" mass="14117">MLMDPLFHLSDERTFTEMFIVPPKGATDPLTVTRCGRTVVSIPHEEADGRNPHGSFRDYMLLSASLESFHDVVDSRLSTRLVAKSAAFWQMVHSYGGLHEELADAMADIRKVRSNLQAVANLVCER</sequence>
<name>A0A0N4VZ31_HAEPC</name>
<keyword evidence="2" id="KW-1185">Reference proteome</keyword>
<reference evidence="3" key="1">
    <citation type="submission" date="2017-02" db="UniProtKB">
        <authorList>
            <consortium name="WormBaseParasite"/>
        </authorList>
    </citation>
    <scope>IDENTIFICATION</scope>
</reference>
<dbReference type="AlphaFoldDB" id="A0A0N4VZ31"/>
<evidence type="ECO:0000313" key="3">
    <source>
        <dbReference type="WBParaSite" id="HPLM_0000255201-mRNA-1"/>
    </source>
</evidence>
<gene>
    <name evidence="1" type="ORF">HPLM_LOCUS2550</name>
</gene>
<accession>A0A0N4VZ31</accession>
<dbReference type="Proteomes" id="UP000268014">
    <property type="component" value="Unassembled WGS sequence"/>
</dbReference>